<protein>
    <recommendedName>
        <fullName evidence="4">DUF4352 domain-containing protein</fullName>
    </recommendedName>
</protein>
<sequence>MIAFDTQRLRDFMAGLVVFIICVILAVLTFRKVSNYSRNKGRGKFRTLITSLGMSFIVFVVSVGIGSGVVSQDKSTDAKASTSTSTEKAKTNVYKCDKFDAIIQTRQGTKSDSGYYSDKGILIYYTISDNELISRMPIPGDKDSVYTAKFNKIAADGSRKYGNSSSNYFVSVLNDNNIKVIDVEFNHNATITQICSKQ</sequence>
<keyword evidence="1" id="KW-1133">Transmembrane helix</keyword>
<feature type="transmembrane region" description="Helical" evidence="1">
    <location>
        <begin position="51"/>
        <end position="70"/>
    </location>
</feature>
<name>A0AAW6SAV9_ENTCL</name>
<organism evidence="2 3">
    <name type="scientific">Enterobacter cloacae</name>
    <dbReference type="NCBI Taxonomy" id="550"/>
    <lineage>
        <taxon>Bacteria</taxon>
        <taxon>Pseudomonadati</taxon>
        <taxon>Pseudomonadota</taxon>
        <taxon>Gammaproteobacteria</taxon>
        <taxon>Enterobacterales</taxon>
        <taxon>Enterobacteriaceae</taxon>
        <taxon>Enterobacter</taxon>
        <taxon>Enterobacter cloacae complex</taxon>
    </lineage>
</organism>
<accession>A0AAW6SAV9</accession>
<evidence type="ECO:0000313" key="3">
    <source>
        <dbReference type="Proteomes" id="UP001158360"/>
    </source>
</evidence>
<gene>
    <name evidence="2" type="ORF">N7383_25470</name>
</gene>
<dbReference type="AlphaFoldDB" id="A0AAW6SAV9"/>
<dbReference type="RefSeq" id="WP_058679172.1">
    <property type="nucleotide sequence ID" value="NZ_CP020089.1"/>
</dbReference>
<reference evidence="2" key="1">
    <citation type="submission" date="2022-09" db="EMBL/GenBank/DDBJ databases">
        <title>Intensive care unit water sources are persistently colonized with multi-drug resistant bacteria and are the site of extensive horizontal gene transfer of antibiotic resistance genes.</title>
        <authorList>
            <person name="Diorio-Toth L."/>
        </authorList>
    </citation>
    <scope>NUCLEOTIDE SEQUENCE</scope>
    <source>
        <strain evidence="2">GD04139</strain>
    </source>
</reference>
<dbReference type="Proteomes" id="UP001158360">
    <property type="component" value="Unassembled WGS sequence"/>
</dbReference>
<evidence type="ECO:0000313" key="2">
    <source>
        <dbReference type="EMBL" id="MDH0198973.1"/>
    </source>
</evidence>
<proteinExistence type="predicted"/>
<feature type="transmembrane region" description="Helical" evidence="1">
    <location>
        <begin position="12"/>
        <end position="30"/>
    </location>
</feature>
<keyword evidence="1" id="KW-0472">Membrane</keyword>
<evidence type="ECO:0000256" key="1">
    <source>
        <dbReference type="SAM" id="Phobius"/>
    </source>
</evidence>
<evidence type="ECO:0008006" key="4">
    <source>
        <dbReference type="Google" id="ProtNLM"/>
    </source>
</evidence>
<comment type="caution">
    <text evidence="2">The sequence shown here is derived from an EMBL/GenBank/DDBJ whole genome shotgun (WGS) entry which is preliminary data.</text>
</comment>
<keyword evidence="1" id="KW-0812">Transmembrane</keyword>
<dbReference type="EMBL" id="JAODZM010000082">
    <property type="protein sequence ID" value="MDH0198973.1"/>
    <property type="molecule type" value="Genomic_DNA"/>
</dbReference>